<evidence type="ECO:0000256" key="2">
    <source>
        <dbReference type="ARBA" id="ARBA00017823"/>
    </source>
</evidence>
<evidence type="ECO:0000313" key="11">
    <source>
        <dbReference type="EMBL" id="SHJ80544.1"/>
    </source>
</evidence>
<keyword evidence="6" id="KW-0804">Transcription</keyword>
<keyword evidence="4" id="KW-1005">Bacterial flagellum biogenesis</keyword>
<comment type="function">
    <text evidence="7">Responsible for the coupling of flagellin expression to flagellar assembly by preventing expression of the flagellin genes when a component of the middle class of proteins is defective. It negatively regulates flagellar genes by inhibiting the activity of FliA by directly binding to FliA.</text>
</comment>
<keyword evidence="12" id="KW-1185">Reference proteome</keyword>
<evidence type="ECO:0000256" key="8">
    <source>
        <dbReference type="ARBA" id="ARBA00030117"/>
    </source>
</evidence>
<dbReference type="GO" id="GO:0044781">
    <property type="term" value="P:bacterial-type flagellum organization"/>
    <property type="evidence" value="ECO:0007669"/>
    <property type="project" value="UniProtKB-KW"/>
</dbReference>
<protein>
    <recommendedName>
        <fullName evidence="2">Negative regulator of flagellin synthesis</fullName>
    </recommendedName>
    <alternativeName>
        <fullName evidence="8">Anti-sigma-28 factor</fullName>
    </alternativeName>
</protein>
<evidence type="ECO:0000256" key="5">
    <source>
        <dbReference type="ARBA" id="ARBA00023015"/>
    </source>
</evidence>
<dbReference type="Pfam" id="PF04316">
    <property type="entry name" value="FlgM"/>
    <property type="match status" value="1"/>
</dbReference>
<feature type="compositionally biased region" description="Basic and acidic residues" evidence="9">
    <location>
        <begin position="21"/>
        <end position="39"/>
    </location>
</feature>
<comment type="similarity">
    <text evidence="1">Belongs to the FlgM family.</text>
</comment>
<dbReference type="InterPro" id="IPR031316">
    <property type="entry name" value="FlgM_C"/>
</dbReference>
<evidence type="ECO:0000256" key="7">
    <source>
        <dbReference type="ARBA" id="ARBA00024739"/>
    </source>
</evidence>
<reference evidence="11 12" key="1">
    <citation type="submission" date="2016-11" db="EMBL/GenBank/DDBJ databases">
        <authorList>
            <person name="Jaros S."/>
            <person name="Januszkiewicz K."/>
            <person name="Wedrychowicz H."/>
        </authorList>
    </citation>
    <scope>NUCLEOTIDE SEQUENCE [LARGE SCALE GENOMIC DNA]</scope>
    <source>
        <strain evidence="11 12">DSM 5091</strain>
    </source>
</reference>
<dbReference type="STRING" id="1122189.SAMN02745165_03221"/>
<evidence type="ECO:0000256" key="6">
    <source>
        <dbReference type="ARBA" id="ARBA00023163"/>
    </source>
</evidence>
<feature type="region of interest" description="Disordered" evidence="9">
    <location>
        <begin position="1"/>
        <end position="39"/>
    </location>
</feature>
<dbReference type="NCBIfam" id="TIGR03824">
    <property type="entry name" value="FlgM_jcvi"/>
    <property type="match status" value="1"/>
</dbReference>
<proteinExistence type="inferred from homology"/>
<evidence type="ECO:0000256" key="4">
    <source>
        <dbReference type="ARBA" id="ARBA00022795"/>
    </source>
</evidence>
<evidence type="ECO:0000256" key="1">
    <source>
        <dbReference type="ARBA" id="ARBA00005322"/>
    </source>
</evidence>
<evidence type="ECO:0000256" key="3">
    <source>
        <dbReference type="ARBA" id="ARBA00022491"/>
    </source>
</evidence>
<keyword evidence="3" id="KW-0678">Repressor</keyword>
<accession>A0A1M6MAV1</accession>
<dbReference type="AlphaFoldDB" id="A0A1M6MAV1"/>
<dbReference type="InterPro" id="IPR007412">
    <property type="entry name" value="FlgM"/>
</dbReference>
<dbReference type="RefSeq" id="WP_084092214.1">
    <property type="nucleotide sequence ID" value="NZ_FQZT01000017.1"/>
</dbReference>
<keyword evidence="5" id="KW-0805">Transcription regulation</keyword>
<feature type="domain" description="Anti-sigma-28 factor FlgM C-terminal" evidence="10">
    <location>
        <begin position="36"/>
        <end position="88"/>
    </location>
</feature>
<dbReference type="SUPFAM" id="SSF101498">
    <property type="entry name" value="Anti-sigma factor FlgM"/>
    <property type="match status" value="1"/>
</dbReference>
<name>A0A1M6MAV1_MALRU</name>
<dbReference type="Proteomes" id="UP000184171">
    <property type="component" value="Unassembled WGS sequence"/>
</dbReference>
<evidence type="ECO:0000256" key="9">
    <source>
        <dbReference type="SAM" id="MobiDB-lite"/>
    </source>
</evidence>
<evidence type="ECO:0000313" key="12">
    <source>
        <dbReference type="Proteomes" id="UP000184171"/>
    </source>
</evidence>
<evidence type="ECO:0000259" key="10">
    <source>
        <dbReference type="Pfam" id="PF04316"/>
    </source>
</evidence>
<dbReference type="InterPro" id="IPR035890">
    <property type="entry name" value="Anti-sigma-28_factor_FlgM_sf"/>
</dbReference>
<dbReference type="OrthoDB" id="5406088at2"/>
<organism evidence="11 12">
    <name type="scientific">Malonomonas rubra DSM 5091</name>
    <dbReference type="NCBI Taxonomy" id="1122189"/>
    <lineage>
        <taxon>Bacteria</taxon>
        <taxon>Pseudomonadati</taxon>
        <taxon>Thermodesulfobacteriota</taxon>
        <taxon>Desulfuromonadia</taxon>
        <taxon>Desulfuromonadales</taxon>
        <taxon>Geopsychrobacteraceae</taxon>
        <taxon>Malonomonas</taxon>
    </lineage>
</organism>
<dbReference type="GO" id="GO:0045892">
    <property type="term" value="P:negative regulation of DNA-templated transcription"/>
    <property type="evidence" value="ECO:0007669"/>
    <property type="project" value="InterPro"/>
</dbReference>
<gene>
    <name evidence="11" type="ORF">SAMN02745165_03221</name>
</gene>
<sequence length="96" mass="10065">MVDKINGGKGFGPLGGINRTGKPDVAKKSGEAGKADRVDFSSALQQASKTQATEATQQSARAEKLQALKAQIESGTYQPDLEKVAASVLPFIMKDS</sequence>
<dbReference type="EMBL" id="FQZT01000017">
    <property type="protein sequence ID" value="SHJ80544.1"/>
    <property type="molecule type" value="Genomic_DNA"/>
</dbReference>